<feature type="domain" description="Ska2 N-terminal" evidence="15">
    <location>
        <begin position="8"/>
        <end position="123"/>
    </location>
</feature>
<name>A0A6P4ZPR4_BRABE</name>
<dbReference type="GO" id="GO:0000278">
    <property type="term" value="P:mitotic cell cycle"/>
    <property type="evidence" value="ECO:0007669"/>
    <property type="project" value="TreeGrafter"/>
</dbReference>
<evidence type="ECO:0000256" key="12">
    <source>
        <dbReference type="ARBA" id="ARBA00023328"/>
    </source>
</evidence>
<dbReference type="AlphaFoldDB" id="A0A6P4ZPR4"/>
<keyword evidence="10" id="KW-0206">Cytoskeleton</keyword>
<evidence type="ECO:0000256" key="1">
    <source>
        <dbReference type="ARBA" id="ARBA00004186"/>
    </source>
</evidence>
<keyword evidence="12" id="KW-0137">Centromere</keyword>
<accession>A0A6P4ZPR4</accession>
<dbReference type="GO" id="GO:0000940">
    <property type="term" value="C:outer kinetochore"/>
    <property type="evidence" value="ECO:0007669"/>
    <property type="project" value="InterPro"/>
</dbReference>
<evidence type="ECO:0000313" key="17">
    <source>
        <dbReference type="RefSeq" id="XP_019636009.1"/>
    </source>
</evidence>
<dbReference type="PANTHER" id="PTHR32017:SF3">
    <property type="entry name" value="SPINDLE AND KINETOCHORE-ASSOCIATED PROTEIN 2"/>
    <property type="match status" value="1"/>
</dbReference>
<dbReference type="KEGG" id="bbel:109478732"/>
<dbReference type="OrthoDB" id="193920at2759"/>
<comment type="subcellular location">
    <subcellularLocation>
        <location evidence="2">Chromosome</location>
        <location evidence="2">Centromere</location>
        <location evidence="2">Kinetochore</location>
    </subcellularLocation>
    <subcellularLocation>
        <location evidence="1">Cytoplasm</location>
        <location evidence="1">Cytoskeleton</location>
        <location evidence="1">Spindle</location>
    </subcellularLocation>
</comment>
<evidence type="ECO:0000256" key="3">
    <source>
        <dbReference type="ARBA" id="ARBA00010684"/>
    </source>
</evidence>
<proteinExistence type="inferred from homology"/>
<feature type="region of interest" description="Disordered" evidence="14">
    <location>
        <begin position="103"/>
        <end position="163"/>
    </location>
</feature>
<comment type="similarity">
    <text evidence="3">Belongs to the SKA2 family.</text>
</comment>
<evidence type="ECO:0000256" key="11">
    <source>
        <dbReference type="ARBA" id="ARBA00023306"/>
    </source>
</evidence>
<dbReference type="GO" id="GO:0008017">
    <property type="term" value="F:microtubule binding"/>
    <property type="evidence" value="ECO:0007669"/>
    <property type="project" value="InterPro"/>
</dbReference>
<evidence type="ECO:0000256" key="10">
    <source>
        <dbReference type="ARBA" id="ARBA00023212"/>
    </source>
</evidence>
<dbReference type="GO" id="GO:0051301">
    <property type="term" value="P:cell division"/>
    <property type="evidence" value="ECO:0007669"/>
    <property type="project" value="UniProtKB-KW"/>
</dbReference>
<evidence type="ECO:0000256" key="5">
    <source>
        <dbReference type="ARBA" id="ARBA00022490"/>
    </source>
</evidence>
<evidence type="ECO:0000259" key="15">
    <source>
        <dbReference type="Pfam" id="PF16740"/>
    </source>
</evidence>
<evidence type="ECO:0000256" key="13">
    <source>
        <dbReference type="ARBA" id="ARBA00029651"/>
    </source>
</evidence>
<reference evidence="17" key="1">
    <citation type="submission" date="2025-08" db="UniProtKB">
        <authorList>
            <consortium name="RefSeq"/>
        </authorList>
    </citation>
    <scope>IDENTIFICATION</scope>
    <source>
        <tissue evidence="17">Gonad</tissue>
    </source>
</reference>
<keyword evidence="6" id="KW-0132">Cell division</keyword>
<feature type="compositionally biased region" description="Acidic residues" evidence="14">
    <location>
        <begin position="117"/>
        <end position="126"/>
    </location>
</feature>
<evidence type="ECO:0000256" key="6">
    <source>
        <dbReference type="ARBA" id="ARBA00022618"/>
    </source>
</evidence>
<keyword evidence="11" id="KW-0131">Cell cycle</keyword>
<evidence type="ECO:0000256" key="8">
    <source>
        <dbReference type="ARBA" id="ARBA00022776"/>
    </source>
</evidence>
<dbReference type="InterPro" id="IPR042091">
    <property type="entry name" value="Ska2_N"/>
</dbReference>
<dbReference type="GO" id="GO:0005876">
    <property type="term" value="C:spindle microtubule"/>
    <property type="evidence" value="ECO:0007669"/>
    <property type="project" value="InterPro"/>
</dbReference>
<protein>
    <recommendedName>
        <fullName evidence="13">Protein FAM33A</fullName>
    </recommendedName>
</protein>
<evidence type="ECO:0000256" key="14">
    <source>
        <dbReference type="SAM" id="MobiDB-lite"/>
    </source>
</evidence>
<evidence type="ECO:0000256" key="2">
    <source>
        <dbReference type="ARBA" id="ARBA00004629"/>
    </source>
</evidence>
<dbReference type="Pfam" id="PF16740">
    <property type="entry name" value="SKA2"/>
    <property type="match status" value="1"/>
</dbReference>
<keyword evidence="7" id="KW-0493">Microtubule</keyword>
<keyword evidence="8" id="KW-0498">Mitosis</keyword>
<keyword evidence="5" id="KW-0963">Cytoplasm</keyword>
<evidence type="ECO:0000256" key="7">
    <source>
        <dbReference type="ARBA" id="ARBA00022701"/>
    </source>
</evidence>
<sequence length="163" mass="18482">MAGLDTDESVSKLEEMFQKTEDDIERVTHQLETDFALEKSEGQEQATALDKDVPQEVLVQRLGEVKKEYSSLVRETEEVRKMQEEMSLFFQSKLMEACQMLQQLQTAATGPEKDDRTEEQENVQEGEIERRKEEGEEEEEGAVGGVPLQVAKTDTGCDDQPPP</sequence>
<keyword evidence="4" id="KW-0158">Chromosome</keyword>
<evidence type="ECO:0000313" key="16">
    <source>
        <dbReference type="Proteomes" id="UP000515135"/>
    </source>
</evidence>
<dbReference type="InterPro" id="IPR026762">
    <property type="entry name" value="Ska2"/>
</dbReference>
<dbReference type="PANTHER" id="PTHR32017">
    <property type="entry name" value="SPINDLE AND KINETOCHORE-ASSOCIATED PROTEIN 2"/>
    <property type="match status" value="1"/>
</dbReference>
<keyword evidence="9" id="KW-0995">Kinetochore</keyword>
<keyword evidence="16" id="KW-1185">Reference proteome</keyword>
<dbReference type="Proteomes" id="UP000515135">
    <property type="component" value="Unplaced"/>
</dbReference>
<evidence type="ECO:0000256" key="9">
    <source>
        <dbReference type="ARBA" id="ARBA00022838"/>
    </source>
</evidence>
<evidence type="ECO:0000256" key="4">
    <source>
        <dbReference type="ARBA" id="ARBA00022454"/>
    </source>
</evidence>
<dbReference type="GO" id="GO:0007059">
    <property type="term" value="P:chromosome segregation"/>
    <property type="evidence" value="ECO:0007669"/>
    <property type="project" value="InterPro"/>
</dbReference>
<organism evidence="16 17">
    <name type="scientific">Branchiostoma belcheri</name>
    <name type="common">Amphioxus</name>
    <dbReference type="NCBI Taxonomy" id="7741"/>
    <lineage>
        <taxon>Eukaryota</taxon>
        <taxon>Metazoa</taxon>
        <taxon>Chordata</taxon>
        <taxon>Cephalochordata</taxon>
        <taxon>Leptocardii</taxon>
        <taxon>Amphioxiformes</taxon>
        <taxon>Branchiostomatidae</taxon>
        <taxon>Branchiostoma</taxon>
    </lineage>
</organism>
<dbReference type="GeneID" id="109478732"/>
<gene>
    <name evidence="17" type="primary">LOC109478732</name>
</gene>
<dbReference type="RefSeq" id="XP_019636009.1">
    <property type="nucleotide sequence ID" value="XM_019780450.1"/>
</dbReference>
<dbReference type="Gene3D" id="6.10.250.1380">
    <property type="match status" value="1"/>
</dbReference>